<reference evidence="1 2" key="1">
    <citation type="submission" date="2019-07" db="EMBL/GenBank/DDBJ databases">
        <title>Whole genome shotgun sequence of Skermanella aerolata NBRC 106429.</title>
        <authorList>
            <person name="Hosoyama A."/>
            <person name="Uohara A."/>
            <person name="Ohji S."/>
            <person name="Ichikawa N."/>
        </authorList>
    </citation>
    <scope>NUCLEOTIDE SEQUENCE [LARGE SCALE GENOMIC DNA]</scope>
    <source>
        <strain evidence="1 2">NBRC 106429</strain>
    </source>
</reference>
<gene>
    <name evidence="1" type="ORF">SAE02_42070</name>
</gene>
<keyword evidence="2" id="KW-1185">Reference proteome</keyword>
<protein>
    <submittedName>
        <fullName evidence="1">Uncharacterized protein</fullName>
    </submittedName>
</protein>
<comment type="caution">
    <text evidence="1">The sequence shown here is derived from an EMBL/GenBank/DDBJ whole genome shotgun (WGS) entry which is preliminary data.</text>
</comment>
<dbReference type="RefSeq" id="WP_044432954.1">
    <property type="nucleotide sequence ID" value="NZ_JBNPXK010000011.1"/>
</dbReference>
<sequence length="128" mass="14714">MQRFKSLGSAQRFVSMHAATYDIVNLQRHLISRRTLRTFRVHLRFQAMMRAELLHLTTIHPIDRPWQMPFAAALASGLPILMGACFDRMDYGLISSLDGLVFLYLPDTPLHPVEVLIGMERLYRLCGT</sequence>
<evidence type="ECO:0000313" key="1">
    <source>
        <dbReference type="EMBL" id="GEO40059.1"/>
    </source>
</evidence>
<dbReference type="EMBL" id="BJYZ01000019">
    <property type="protein sequence ID" value="GEO40059.1"/>
    <property type="molecule type" value="Genomic_DNA"/>
</dbReference>
<evidence type="ECO:0000313" key="2">
    <source>
        <dbReference type="Proteomes" id="UP000321523"/>
    </source>
</evidence>
<accession>A0A512DUA7</accession>
<dbReference type="Proteomes" id="UP000321523">
    <property type="component" value="Unassembled WGS sequence"/>
</dbReference>
<dbReference type="AlphaFoldDB" id="A0A512DUA7"/>
<proteinExistence type="predicted"/>
<name>A0A512DUA7_9PROT</name>
<organism evidence="1 2">
    <name type="scientific">Skermanella aerolata</name>
    <dbReference type="NCBI Taxonomy" id="393310"/>
    <lineage>
        <taxon>Bacteria</taxon>
        <taxon>Pseudomonadati</taxon>
        <taxon>Pseudomonadota</taxon>
        <taxon>Alphaproteobacteria</taxon>
        <taxon>Rhodospirillales</taxon>
        <taxon>Azospirillaceae</taxon>
        <taxon>Skermanella</taxon>
    </lineage>
</organism>